<keyword evidence="2" id="KW-1185">Reference proteome</keyword>
<accession>A0ABN8S2L9</accession>
<evidence type="ECO:0008006" key="3">
    <source>
        <dbReference type="Google" id="ProtNLM"/>
    </source>
</evidence>
<proteinExistence type="predicted"/>
<gene>
    <name evidence="1" type="ORF">PEVE_00016278</name>
</gene>
<evidence type="ECO:0000313" key="2">
    <source>
        <dbReference type="Proteomes" id="UP001159427"/>
    </source>
</evidence>
<name>A0ABN8S2L9_9CNID</name>
<protein>
    <recommendedName>
        <fullName evidence="3">MADF domain-containing protein</fullName>
    </recommendedName>
</protein>
<sequence length="98" mass="11688">MVKSMALSRSSSNVMYWTEQHNIILCREVVFENPYLYKKGSPQRSETWKKIVDVLNKCASPQFNVDHRAIRGHINFLVNKYKKKKELKKEHQEYPQMS</sequence>
<reference evidence="1 2" key="1">
    <citation type="submission" date="2022-05" db="EMBL/GenBank/DDBJ databases">
        <authorList>
            <consortium name="Genoscope - CEA"/>
            <person name="William W."/>
        </authorList>
    </citation>
    <scope>NUCLEOTIDE SEQUENCE [LARGE SCALE GENOMIC DNA]</scope>
</reference>
<organism evidence="1 2">
    <name type="scientific">Porites evermanni</name>
    <dbReference type="NCBI Taxonomy" id="104178"/>
    <lineage>
        <taxon>Eukaryota</taxon>
        <taxon>Metazoa</taxon>
        <taxon>Cnidaria</taxon>
        <taxon>Anthozoa</taxon>
        <taxon>Hexacorallia</taxon>
        <taxon>Scleractinia</taxon>
        <taxon>Fungiina</taxon>
        <taxon>Poritidae</taxon>
        <taxon>Porites</taxon>
    </lineage>
</organism>
<comment type="caution">
    <text evidence="1">The sequence shown here is derived from an EMBL/GenBank/DDBJ whole genome shotgun (WGS) entry which is preliminary data.</text>
</comment>
<dbReference type="EMBL" id="CALNXI010002276">
    <property type="protein sequence ID" value="CAH3185679.1"/>
    <property type="molecule type" value="Genomic_DNA"/>
</dbReference>
<evidence type="ECO:0000313" key="1">
    <source>
        <dbReference type="EMBL" id="CAH3185679.1"/>
    </source>
</evidence>
<dbReference type="Proteomes" id="UP001159427">
    <property type="component" value="Unassembled WGS sequence"/>
</dbReference>